<feature type="domain" description="C2H2-type" evidence="9">
    <location>
        <begin position="688"/>
        <end position="717"/>
    </location>
</feature>
<feature type="region of interest" description="Disordered" evidence="8">
    <location>
        <begin position="1468"/>
        <end position="1504"/>
    </location>
</feature>
<feature type="region of interest" description="Disordered" evidence="8">
    <location>
        <begin position="1249"/>
        <end position="1279"/>
    </location>
</feature>
<evidence type="ECO:0000256" key="5">
    <source>
        <dbReference type="ARBA" id="ARBA00022833"/>
    </source>
</evidence>
<reference evidence="10" key="2">
    <citation type="submission" date="2022-06" db="UniProtKB">
        <authorList>
            <consortium name="EnsemblMetazoa"/>
        </authorList>
    </citation>
    <scope>IDENTIFICATION</scope>
</reference>
<feature type="compositionally biased region" description="Low complexity" evidence="8">
    <location>
        <begin position="385"/>
        <end position="394"/>
    </location>
</feature>
<evidence type="ECO:0000256" key="6">
    <source>
        <dbReference type="ARBA" id="ARBA00023242"/>
    </source>
</evidence>
<evidence type="ECO:0000256" key="4">
    <source>
        <dbReference type="ARBA" id="ARBA00022771"/>
    </source>
</evidence>
<name>A0A8R2JXE6_ACYPI</name>
<dbReference type="PROSITE" id="PS50157">
    <property type="entry name" value="ZINC_FINGER_C2H2_2"/>
    <property type="match status" value="1"/>
</dbReference>
<keyword evidence="5" id="KW-0862">Zinc</keyword>
<feature type="region of interest" description="Disordered" evidence="8">
    <location>
        <begin position="319"/>
        <end position="398"/>
    </location>
</feature>
<dbReference type="Proteomes" id="UP000007819">
    <property type="component" value="Chromosome X"/>
</dbReference>
<evidence type="ECO:0000256" key="3">
    <source>
        <dbReference type="ARBA" id="ARBA00022737"/>
    </source>
</evidence>
<dbReference type="InterPro" id="IPR013087">
    <property type="entry name" value="Znf_C2H2_type"/>
</dbReference>
<dbReference type="GO" id="GO:0005634">
    <property type="term" value="C:nucleus"/>
    <property type="evidence" value="ECO:0007669"/>
    <property type="project" value="UniProtKB-SubCell"/>
</dbReference>
<feature type="compositionally biased region" description="Basic and acidic residues" evidence="8">
    <location>
        <begin position="1128"/>
        <end position="1155"/>
    </location>
</feature>
<evidence type="ECO:0000256" key="2">
    <source>
        <dbReference type="ARBA" id="ARBA00022723"/>
    </source>
</evidence>
<feature type="compositionally biased region" description="Polar residues" evidence="8">
    <location>
        <begin position="1863"/>
        <end position="1874"/>
    </location>
</feature>
<proteinExistence type="predicted"/>
<feature type="compositionally biased region" description="Basic and acidic residues" evidence="8">
    <location>
        <begin position="1219"/>
        <end position="1233"/>
    </location>
</feature>
<keyword evidence="4 7" id="KW-0863">Zinc-finger</keyword>
<feature type="compositionally biased region" description="Acidic residues" evidence="8">
    <location>
        <begin position="337"/>
        <end position="384"/>
    </location>
</feature>
<comment type="subcellular location">
    <subcellularLocation>
        <location evidence="1">Nucleus</location>
    </subcellularLocation>
</comment>
<feature type="compositionally biased region" description="Basic and acidic residues" evidence="8">
    <location>
        <begin position="1079"/>
        <end position="1091"/>
    </location>
</feature>
<dbReference type="PROSITE" id="PS00028">
    <property type="entry name" value="ZINC_FINGER_C2H2_1"/>
    <property type="match status" value="3"/>
</dbReference>
<evidence type="ECO:0000313" key="11">
    <source>
        <dbReference type="Proteomes" id="UP000007819"/>
    </source>
</evidence>
<feature type="compositionally biased region" description="Basic and acidic residues" evidence="8">
    <location>
        <begin position="1251"/>
        <end position="1267"/>
    </location>
</feature>
<dbReference type="GeneID" id="100575459"/>
<dbReference type="SMART" id="SM00355">
    <property type="entry name" value="ZnF_C2H2"/>
    <property type="match status" value="14"/>
</dbReference>
<accession>A0A8R2JXE6</accession>
<evidence type="ECO:0000256" key="7">
    <source>
        <dbReference type="PROSITE-ProRule" id="PRU00042"/>
    </source>
</evidence>
<keyword evidence="2" id="KW-0479">Metal-binding</keyword>
<dbReference type="InterPro" id="IPR050888">
    <property type="entry name" value="ZnF_C2H2-type_TF"/>
</dbReference>
<evidence type="ECO:0000313" key="10">
    <source>
        <dbReference type="EnsemblMetazoa" id="XP_029348625.1"/>
    </source>
</evidence>
<feature type="region of interest" description="Disordered" evidence="8">
    <location>
        <begin position="1849"/>
        <end position="1893"/>
    </location>
</feature>
<dbReference type="RefSeq" id="XP_029348625.1">
    <property type="nucleotide sequence ID" value="XM_029492765.1"/>
</dbReference>
<dbReference type="PANTHER" id="PTHR24406">
    <property type="entry name" value="TRANSCRIPTIONAL REPRESSOR CTCFL-RELATED"/>
    <property type="match status" value="1"/>
</dbReference>
<feature type="compositionally biased region" description="Basic and acidic residues" evidence="8">
    <location>
        <begin position="1199"/>
        <end position="1211"/>
    </location>
</feature>
<keyword evidence="11" id="KW-1185">Reference proteome</keyword>
<feature type="region of interest" description="Disordered" evidence="8">
    <location>
        <begin position="1301"/>
        <end position="1326"/>
    </location>
</feature>
<dbReference type="GO" id="GO:0008270">
    <property type="term" value="F:zinc ion binding"/>
    <property type="evidence" value="ECO:0007669"/>
    <property type="project" value="UniProtKB-KW"/>
</dbReference>
<keyword evidence="6" id="KW-0539">Nucleus</keyword>
<evidence type="ECO:0000256" key="8">
    <source>
        <dbReference type="SAM" id="MobiDB-lite"/>
    </source>
</evidence>
<reference evidence="11" key="1">
    <citation type="submission" date="2010-06" db="EMBL/GenBank/DDBJ databases">
        <authorList>
            <person name="Jiang H."/>
            <person name="Abraham K."/>
            <person name="Ali S."/>
            <person name="Alsbrooks S.L."/>
            <person name="Anim B.N."/>
            <person name="Anosike U.S."/>
            <person name="Attaway T."/>
            <person name="Bandaranaike D.P."/>
            <person name="Battles P.K."/>
            <person name="Bell S.N."/>
            <person name="Bell A.V."/>
            <person name="Beltran B."/>
            <person name="Bickham C."/>
            <person name="Bustamante Y."/>
            <person name="Caleb T."/>
            <person name="Canada A."/>
            <person name="Cardenas V."/>
            <person name="Carter K."/>
            <person name="Chacko J."/>
            <person name="Chandrabose M.N."/>
            <person name="Chavez D."/>
            <person name="Chavez A."/>
            <person name="Chen L."/>
            <person name="Chu H.-S."/>
            <person name="Claassen K.J."/>
            <person name="Cockrell R."/>
            <person name="Collins M."/>
            <person name="Cooper J.A."/>
            <person name="Cree A."/>
            <person name="Curry S.M."/>
            <person name="Da Y."/>
            <person name="Dao M.D."/>
            <person name="Das B."/>
            <person name="Davila M.-L."/>
            <person name="Davy-Carroll L."/>
            <person name="Denson S."/>
            <person name="Dinh H."/>
            <person name="Ebong V.E."/>
            <person name="Edwards J.R."/>
            <person name="Egan A."/>
            <person name="El-Daye J."/>
            <person name="Escobedo L."/>
            <person name="Fernandez S."/>
            <person name="Fernando P.R."/>
            <person name="Flagg N."/>
            <person name="Forbes L.D."/>
            <person name="Fowler R.G."/>
            <person name="Fu Q."/>
            <person name="Gabisi R.A."/>
            <person name="Ganer J."/>
            <person name="Garbino Pronczuk A."/>
            <person name="Garcia R.M."/>
            <person name="Garner T."/>
            <person name="Garrett T.E."/>
            <person name="Gonzalez D.A."/>
            <person name="Hamid H."/>
            <person name="Hawkins E.S."/>
            <person name="Hirani K."/>
            <person name="Hogues M.E."/>
            <person name="Hollins B."/>
            <person name="Hsiao C.-H."/>
            <person name="Jabil R."/>
            <person name="James M.L."/>
            <person name="Jhangiani S.N."/>
            <person name="Johnson B."/>
            <person name="Johnson Q."/>
            <person name="Joshi V."/>
            <person name="Kalu J.B."/>
            <person name="Kam C."/>
            <person name="Kashfia A."/>
            <person name="Keebler J."/>
            <person name="Kisamo H."/>
            <person name="Kovar C.L."/>
            <person name="Lago L.A."/>
            <person name="Lai C.-Y."/>
            <person name="Laidlaw J."/>
            <person name="Lara F."/>
            <person name="Le T.-K."/>
            <person name="Lee S.L."/>
            <person name="Legall F.H."/>
            <person name="Lemon S.J."/>
            <person name="Lewis L.R."/>
            <person name="Li B."/>
            <person name="Liu Y."/>
            <person name="Liu Y.-S."/>
            <person name="Lopez J."/>
            <person name="Lozado R.J."/>
            <person name="Lu J."/>
            <person name="Madu R.C."/>
            <person name="Maheshwari M."/>
            <person name="Maheshwari R."/>
            <person name="Malloy K."/>
            <person name="Martinez E."/>
            <person name="Mathew T."/>
            <person name="Mercado I.C."/>
            <person name="Mercado C."/>
            <person name="Meyer B."/>
            <person name="Montgomery K."/>
            <person name="Morgan M.B."/>
            <person name="Munidasa M."/>
            <person name="Nazareth L.V."/>
            <person name="Nelson J."/>
            <person name="Ng B.M."/>
            <person name="Nguyen N.B."/>
            <person name="Nguyen P.Q."/>
            <person name="Nguyen T."/>
            <person name="Obregon M."/>
            <person name="Okwuonu G.O."/>
            <person name="Onwere C.G."/>
            <person name="Orozco G."/>
            <person name="Parra A."/>
            <person name="Patel S."/>
            <person name="Patil S."/>
            <person name="Perez A."/>
            <person name="Perez Y."/>
            <person name="Pham C."/>
            <person name="Primus E.L."/>
            <person name="Pu L.-L."/>
            <person name="Puazo M."/>
            <person name="Qin X."/>
            <person name="Quiroz J.B."/>
            <person name="Reese J."/>
            <person name="Richards S."/>
            <person name="Rives C.M."/>
            <person name="Robberts R."/>
            <person name="Ruiz S.J."/>
            <person name="Ruiz M.J."/>
            <person name="Santibanez J."/>
            <person name="Schneider B.W."/>
            <person name="Sisson I."/>
            <person name="Smith M."/>
            <person name="Sodergren E."/>
            <person name="Song X.-Z."/>
            <person name="Song B.B."/>
            <person name="Summersgill H."/>
            <person name="Thelus R."/>
            <person name="Thornton R.D."/>
            <person name="Trejos Z.Y."/>
            <person name="Usmani K."/>
            <person name="Vattathil S."/>
            <person name="Villasana D."/>
            <person name="Walker D.L."/>
            <person name="Wang S."/>
            <person name="Wang K."/>
            <person name="White C.S."/>
            <person name="Williams A.C."/>
            <person name="Williamson J."/>
            <person name="Wilson K."/>
            <person name="Woghiren I.O."/>
            <person name="Woodworth J.R."/>
            <person name="Worley K.C."/>
            <person name="Wright R.A."/>
            <person name="Wu W."/>
            <person name="Young L."/>
            <person name="Zhang L."/>
            <person name="Zhang J."/>
            <person name="Zhu Y."/>
            <person name="Muzny D.M."/>
            <person name="Weinstock G."/>
            <person name="Gibbs R.A."/>
        </authorList>
    </citation>
    <scope>NUCLEOTIDE SEQUENCE [LARGE SCALE GENOMIC DNA]</scope>
    <source>
        <strain evidence="11">LSR1</strain>
    </source>
</reference>
<evidence type="ECO:0000256" key="1">
    <source>
        <dbReference type="ARBA" id="ARBA00004123"/>
    </source>
</evidence>
<evidence type="ECO:0000259" key="9">
    <source>
        <dbReference type="PROSITE" id="PS50157"/>
    </source>
</evidence>
<organism evidence="10 11">
    <name type="scientific">Acyrthosiphon pisum</name>
    <name type="common">Pea aphid</name>
    <dbReference type="NCBI Taxonomy" id="7029"/>
    <lineage>
        <taxon>Eukaryota</taxon>
        <taxon>Metazoa</taxon>
        <taxon>Ecdysozoa</taxon>
        <taxon>Arthropoda</taxon>
        <taxon>Hexapoda</taxon>
        <taxon>Insecta</taxon>
        <taxon>Pterygota</taxon>
        <taxon>Neoptera</taxon>
        <taxon>Paraneoptera</taxon>
        <taxon>Hemiptera</taxon>
        <taxon>Sternorrhyncha</taxon>
        <taxon>Aphidomorpha</taxon>
        <taxon>Aphidoidea</taxon>
        <taxon>Aphididae</taxon>
        <taxon>Macrosiphini</taxon>
        <taxon>Acyrthosiphon</taxon>
    </lineage>
</organism>
<feature type="region of interest" description="Disordered" evidence="8">
    <location>
        <begin position="1064"/>
        <end position="1234"/>
    </location>
</feature>
<feature type="compositionally biased region" description="Polar residues" evidence="8">
    <location>
        <begin position="1118"/>
        <end position="1127"/>
    </location>
</feature>
<keyword evidence="3" id="KW-0677">Repeat</keyword>
<feature type="compositionally biased region" description="Polar residues" evidence="8">
    <location>
        <begin position="1468"/>
        <end position="1478"/>
    </location>
</feature>
<feature type="compositionally biased region" description="Basic and acidic residues" evidence="8">
    <location>
        <begin position="1162"/>
        <end position="1192"/>
    </location>
</feature>
<sequence length="2008" mass="229468">MCFWVFGKIEDESGQDEEEPIIEFCSENMSRSSTIHYAPSHFKSESNEGKIEDESGQDEEEPIIEFCSQNMSRSSTIHYAPSHFKSKSNEGKIEDESGQNAEELIIEFRSENMSNRNSTIHYAPSHINFESNEANFNDVDGEQNVTYYTVYECTGINETDIILYEANEDASHSQTVNNSPSEDRGYNSALYVEREVPPYIKLSDQISNENSVLYDENDFNYNLRIIKQEHFDVISHEENFIDDMERTDTYEIGHGTGTFEDDIQSQRYSLIVAEEPDVGFGVDREEPLDSYIDYIFGDNSETGDSNEANTEDLDIEQNLPSMETGDTGVHESSADESSADESSADESSADESSADEPPADEPVADEPVADEPVADEPVADEPAADEPAAGEPVANKQPVDVQPVGEHFAMDYFYNIIKINHSLFRVNLHTEDDIFNFIQLYSQRTQTIWRVMKSFKSQKNDVCKIFRCIKNGLHKLLKNPDKNIKPSKCECQSEIEFEIKCSTTREKNSDPYLKNGLPAIVRFRNNHNHLVPALPLLKSIMDNNIEITFDKGLEPANIRQAYNIGTSPNPRPPVVDVIHLSDDDVEIMESTDLDISDQIMDNNLYGKWEDANILCEIVETNDNIRLGPGQQVVNNGERVKSNGTSHQLVDTSYRKDYSRKLKGIISDHQKAKWLSDKMTTEADKMSLYKCSGKNCNEVFSHRKTFVPHLNDHCRNAKRLKDSLQFTICMYCFKPFDFMSADALGNHIANTYSYCKYFCQYCLYRAYTASHVLVHEFIIHGEKKPSILRLKDRHDNSDEIVKVVDFNEFVIRYVCNIGNCAFYSYMKSDFLNHLSNDHVECDQFHCDICDKSNENGFVAHNPIAFVKHFSVHNMNTYQCIFCLFGAESLNLMIIHLAMEHFEYEPLCLERSLIDIFCDDKKIENLMILNIKKSIPAGIMKVVDAKPLKNVNKKKCETDPADTICTNTESVNIDNTTQVSKRSIKDVEHPSKNTLKPAIDNKNNTITSDGVKRNVLRDEQQIPNVEASIVSEKKKSSVSIYEIMNNIELKKKIGKPFKEKGVKTLSSDERIDKSKKHRNKKLDNTCKKNEIRQKSPGNTSSITKAVDIENTRQLPRRSTRNIVNRSKNTIKPEIDHKNNTVTSDEVKKNVPKDDAKRIPNSRAPIEKEKNKSSELAIRDIAKNHTTKQEIDNKNKTVISDEAERNVPRNDAKRNPNSGASTEKEKKKLSQLEIHDINNNITTKQDINNKKKTVISDEAERNVPRDDAKRIPNSGASIENDKNKTSDLAVKIDIKSKKAIGRPVKEKSLETTSSDEPMEQSKSISKKSSDKVIPVGISYRDHLNNCPTESSKECSFCLLKSKSKVDVVKVSRHRNAPNRFTCTFCNLELPSSDTAKSHVKEAHNVSNVQFVPVDINKTDMEKNRFLVSEDKCLKRQKRPIDSSFYSEIRKTVANMKRSKVVSKEDDLQLTTIGNTASSSKQQVERKPVESQPQHNTRKRKYSNESTDNVADYKKSKCWKRLYDTSPGITISMYFSPRNIDKIPLAPFFTNTVGCLLCNYHTKVRSNLVSHLKSHKNGRIWNNHISKTVISKLKPAATVSEPVQTVENSIDGSTINTNKPPPFKRVNPIPKFVPQPERFKCALPRCYNFFEKLEDLHQHITKNHSKYSYFICPHCRPFIYTFDTFHELAHHYDFHGSNLYICQYCDYIHYDRSKIESHQTRKHPFRMDGENNIAVVRKDESPDTSQWQCNICLPGIKYTETQIAAHLSIVHKISKLFTCPICPFDHSNYDVFKEHFATTHPSMQVKSLYEYFEKISPDAELEPADKRANVGKQGKTKESHSLNVLEAFDGVAEPRTALPSPRETTRKLTSARKTSAESPDQGKTLDNPSSEPDDYSKLKRSTVKYECPICNEFAVEEKESFRTHLMKEITCTLWKCMECFALSNSVIKMKTHVQKHLRLKRRFEKIEITKKNTLVDGIIDCQDMRMEHKLLKKNNEHTDCDDQNGAKHGNIQ</sequence>
<dbReference type="EnsemblMetazoa" id="XM_029492765.1">
    <property type="protein sequence ID" value="XP_029348625.1"/>
    <property type="gene ID" value="LOC100575459"/>
</dbReference>
<dbReference type="OrthoDB" id="4737882at2759"/>
<protein>
    <recommendedName>
        <fullName evidence="9">C2H2-type domain-containing protein</fullName>
    </recommendedName>
</protein>